<evidence type="ECO:0000256" key="6">
    <source>
        <dbReference type="SAM" id="Phobius"/>
    </source>
</evidence>
<proteinExistence type="inferred from homology"/>
<protein>
    <submittedName>
        <fullName evidence="8">C40 family peptidase</fullName>
    </submittedName>
</protein>
<feature type="compositionally biased region" description="Low complexity" evidence="5">
    <location>
        <begin position="212"/>
        <end position="222"/>
    </location>
</feature>
<keyword evidence="4" id="KW-0788">Thiol protease</keyword>
<evidence type="ECO:0000256" key="3">
    <source>
        <dbReference type="ARBA" id="ARBA00022801"/>
    </source>
</evidence>
<keyword evidence="2" id="KW-0645">Protease</keyword>
<feature type="compositionally biased region" description="Acidic residues" evidence="5">
    <location>
        <begin position="226"/>
        <end position="247"/>
    </location>
</feature>
<feature type="compositionally biased region" description="Basic and acidic residues" evidence="5">
    <location>
        <begin position="248"/>
        <end position="295"/>
    </location>
</feature>
<evidence type="ECO:0000256" key="1">
    <source>
        <dbReference type="ARBA" id="ARBA00007074"/>
    </source>
</evidence>
<dbReference type="EMBL" id="JACRSN010000013">
    <property type="protein sequence ID" value="MBC8534174.1"/>
    <property type="molecule type" value="Genomic_DNA"/>
</dbReference>
<dbReference type="Gene3D" id="3.90.1720.10">
    <property type="entry name" value="endopeptidase domain like (from Nostoc punctiforme)"/>
    <property type="match status" value="1"/>
</dbReference>
<keyword evidence="9" id="KW-1185">Reference proteome</keyword>
<dbReference type="Pfam" id="PF00877">
    <property type="entry name" value="NLPC_P60"/>
    <property type="match status" value="1"/>
</dbReference>
<keyword evidence="6" id="KW-0472">Membrane</keyword>
<dbReference type="GO" id="GO:0008234">
    <property type="term" value="F:cysteine-type peptidase activity"/>
    <property type="evidence" value="ECO:0007669"/>
    <property type="project" value="UniProtKB-KW"/>
</dbReference>
<evidence type="ECO:0000256" key="5">
    <source>
        <dbReference type="SAM" id="MobiDB-lite"/>
    </source>
</evidence>
<feature type="region of interest" description="Disordered" evidence="5">
    <location>
        <begin position="212"/>
        <end position="295"/>
    </location>
</feature>
<evidence type="ECO:0000313" key="9">
    <source>
        <dbReference type="Proteomes" id="UP000651482"/>
    </source>
</evidence>
<keyword evidence="3" id="KW-0378">Hydrolase</keyword>
<dbReference type="RefSeq" id="WP_249319835.1">
    <property type="nucleotide sequence ID" value="NZ_JACRSN010000013.1"/>
</dbReference>
<comment type="similarity">
    <text evidence="1">Belongs to the peptidase C40 family.</text>
</comment>
<name>A0A926DA99_9FIRM</name>
<evidence type="ECO:0000256" key="4">
    <source>
        <dbReference type="ARBA" id="ARBA00022807"/>
    </source>
</evidence>
<dbReference type="Proteomes" id="UP000651482">
    <property type="component" value="Unassembled WGS sequence"/>
</dbReference>
<dbReference type="AlphaFoldDB" id="A0A926DA99"/>
<evidence type="ECO:0000313" key="8">
    <source>
        <dbReference type="EMBL" id="MBC8534174.1"/>
    </source>
</evidence>
<keyword evidence="6" id="KW-1133">Transmembrane helix</keyword>
<keyword evidence="6" id="KW-0812">Transmembrane</keyword>
<comment type="caution">
    <text evidence="8">The sequence shown here is derived from an EMBL/GenBank/DDBJ whole genome shotgun (WGS) entry which is preliminary data.</text>
</comment>
<evidence type="ECO:0000256" key="2">
    <source>
        <dbReference type="ARBA" id="ARBA00022670"/>
    </source>
</evidence>
<dbReference type="SUPFAM" id="SSF54001">
    <property type="entry name" value="Cysteine proteinases"/>
    <property type="match status" value="1"/>
</dbReference>
<feature type="domain" description="NlpC/P60" evidence="7">
    <location>
        <begin position="52"/>
        <end position="145"/>
    </location>
</feature>
<dbReference type="GO" id="GO:0006508">
    <property type="term" value="P:proteolysis"/>
    <property type="evidence" value="ECO:0007669"/>
    <property type="project" value="UniProtKB-KW"/>
</dbReference>
<accession>A0A926DA99</accession>
<evidence type="ECO:0000259" key="7">
    <source>
        <dbReference type="Pfam" id="PF00877"/>
    </source>
</evidence>
<reference evidence="8" key="1">
    <citation type="submission" date="2020-08" db="EMBL/GenBank/DDBJ databases">
        <title>Genome public.</title>
        <authorList>
            <person name="Liu C."/>
            <person name="Sun Q."/>
        </authorList>
    </citation>
    <scope>NUCLEOTIDE SEQUENCE</scope>
    <source>
        <strain evidence="8">NSJ-40</strain>
    </source>
</reference>
<feature type="transmembrane region" description="Helical" evidence="6">
    <location>
        <begin position="374"/>
        <end position="393"/>
    </location>
</feature>
<organism evidence="8 9">
    <name type="scientific">Yeguia hominis</name>
    <dbReference type="NCBI Taxonomy" id="2763662"/>
    <lineage>
        <taxon>Bacteria</taxon>
        <taxon>Bacillati</taxon>
        <taxon>Bacillota</taxon>
        <taxon>Clostridia</taxon>
        <taxon>Eubacteriales</taxon>
        <taxon>Yeguiaceae</taxon>
        <taxon>Yeguia</taxon>
    </lineage>
</organism>
<gene>
    <name evidence="8" type="ORF">IAG03_09250</name>
</gene>
<dbReference type="InterPro" id="IPR038765">
    <property type="entry name" value="Papain-like_cys_pep_sf"/>
</dbReference>
<dbReference type="InterPro" id="IPR000064">
    <property type="entry name" value="NLP_P60_dom"/>
</dbReference>
<sequence>MKKNAKRFIVIILIAAVIVSSSLVFSGGVGVDAATATGVGLSEHCLNAYYEGWSYIYGAMSYGAVDCSGLIMLYNGVGGIRTDMMAASPETGSIGSLPRIHGLGLYQPGHVGVYVGSGMAVDARDEYSGVCYDSVYSKSWTNWFKVAGVSYPDTGFVSFNGSMFYYEDGQYVVDTTRTVDGVTYSFGSSGAAVSAYDSNGNSVDIGSSAGNSMANNSIAAPTTPDPDPEPSYDEPSYDDDSSSDAEAEAEKAAQEEKKKQEEEKKRLEEEKKKQEEEEKRLQEEAAQREADEKEGSAAAFLTTMALNDPYNQVEPETQALVANADTQDLKSNDQPEVTLPKEESTTTVVEQRALIGEEALVQQRTSGATQGHPLAFVFILFATVLSAFGFFVVERRIWKNKKHSYAFVRDLTSRKASSNRKNMF</sequence>